<feature type="compositionally biased region" description="Acidic residues" evidence="7">
    <location>
        <begin position="165"/>
        <end position="182"/>
    </location>
</feature>
<keyword evidence="2" id="KW-0343">GTPase activation</keyword>
<dbReference type="SMART" id="SM00233">
    <property type="entry name" value="PH"/>
    <property type="match status" value="5"/>
</dbReference>
<dbReference type="GO" id="GO:0007165">
    <property type="term" value="P:signal transduction"/>
    <property type="evidence" value="ECO:0007669"/>
    <property type="project" value="InterPro"/>
</dbReference>
<dbReference type="PRINTS" id="PR00405">
    <property type="entry name" value="REVINTRACTNG"/>
</dbReference>
<keyword evidence="13" id="KW-1185">Reference proteome</keyword>
<dbReference type="SMART" id="SM00105">
    <property type="entry name" value="ArfGap"/>
    <property type="match status" value="1"/>
</dbReference>
<feature type="region of interest" description="Disordered" evidence="7">
    <location>
        <begin position="48"/>
        <end position="89"/>
    </location>
</feature>
<dbReference type="InterPro" id="IPR008936">
    <property type="entry name" value="Rho_GTPase_activation_prot"/>
</dbReference>
<keyword evidence="6" id="KW-0862">Zinc</keyword>
<feature type="domain" description="Arf-GAP" evidence="9">
    <location>
        <begin position="435"/>
        <end position="551"/>
    </location>
</feature>
<feature type="domain" description="PH" evidence="8">
    <location>
        <begin position="227"/>
        <end position="319"/>
    </location>
</feature>
<evidence type="ECO:0000259" key="10">
    <source>
        <dbReference type="PROSITE" id="PS50200"/>
    </source>
</evidence>
<evidence type="ECO:0000256" key="2">
    <source>
        <dbReference type="ARBA" id="ARBA00022468"/>
    </source>
</evidence>
<dbReference type="GO" id="GO:0005096">
    <property type="term" value="F:GTPase activator activity"/>
    <property type="evidence" value="ECO:0007669"/>
    <property type="project" value="UniProtKB-KW"/>
</dbReference>
<evidence type="ECO:0000313" key="12">
    <source>
        <dbReference type="EMBL" id="KAK1336093.1"/>
    </source>
</evidence>
<dbReference type="PANTHER" id="PTHR45899:SF3">
    <property type="entry name" value="ARF-GAP WITH RHO-GAP DOMAIN, ANK REPEAT AND PH DOMAIN-CONTAINING PROTEIN 1"/>
    <property type="match status" value="1"/>
</dbReference>
<dbReference type="SUPFAM" id="SSF50729">
    <property type="entry name" value="PH domain-like"/>
    <property type="match status" value="5"/>
</dbReference>
<evidence type="ECO:0000256" key="7">
    <source>
        <dbReference type="SAM" id="MobiDB-lite"/>
    </source>
</evidence>
<evidence type="ECO:0000256" key="1">
    <source>
        <dbReference type="ARBA" id="ARBA00004496"/>
    </source>
</evidence>
<dbReference type="InterPro" id="IPR001849">
    <property type="entry name" value="PH_domain"/>
</dbReference>
<accession>A0AA40HRF7</accession>
<dbReference type="FunFam" id="1.10.220.150:FF:000006">
    <property type="entry name" value="arf-GAP with Rho-GAP domain, ANK repeat and PH domain-containing protein 3"/>
    <property type="match status" value="1"/>
</dbReference>
<dbReference type="PROSITE" id="PS50115">
    <property type="entry name" value="ARFGAP"/>
    <property type="match status" value="1"/>
</dbReference>
<dbReference type="PROSITE" id="PS50238">
    <property type="entry name" value="RHOGAP"/>
    <property type="match status" value="1"/>
</dbReference>
<dbReference type="InterPro" id="IPR038508">
    <property type="entry name" value="ArfGAP_dom_sf"/>
</dbReference>
<evidence type="ECO:0008006" key="14">
    <source>
        <dbReference type="Google" id="ProtNLM"/>
    </source>
</evidence>
<dbReference type="GO" id="GO:0005802">
    <property type="term" value="C:trans-Golgi network"/>
    <property type="evidence" value="ECO:0007669"/>
    <property type="project" value="TreeGrafter"/>
</dbReference>
<feature type="compositionally biased region" description="Low complexity" evidence="7">
    <location>
        <begin position="192"/>
        <end position="207"/>
    </location>
</feature>
<dbReference type="PROSITE" id="PS50200">
    <property type="entry name" value="RA"/>
    <property type="match status" value="1"/>
</dbReference>
<evidence type="ECO:0000256" key="4">
    <source>
        <dbReference type="ARBA" id="ARBA00022553"/>
    </source>
</evidence>
<dbReference type="CDD" id="cd04385">
    <property type="entry name" value="RhoGAP_ARAP"/>
    <property type="match status" value="1"/>
</dbReference>
<keyword evidence="6" id="KW-0479">Metal-binding</keyword>
<comment type="subcellular location">
    <subcellularLocation>
        <location evidence="1">Cytoplasm</location>
    </subcellularLocation>
</comment>
<dbReference type="InterPro" id="IPR001164">
    <property type="entry name" value="ArfGAP_dom"/>
</dbReference>
<evidence type="ECO:0000256" key="5">
    <source>
        <dbReference type="ARBA" id="ARBA00022737"/>
    </source>
</evidence>
<keyword evidence="3" id="KW-0963">Cytoplasm</keyword>
<evidence type="ECO:0000259" key="9">
    <source>
        <dbReference type="PROSITE" id="PS50115"/>
    </source>
</evidence>
<organism evidence="12 13">
    <name type="scientific">Cnephaeus nilssonii</name>
    <name type="common">Northern bat</name>
    <name type="synonym">Eptesicus nilssonii</name>
    <dbReference type="NCBI Taxonomy" id="3371016"/>
    <lineage>
        <taxon>Eukaryota</taxon>
        <taxon>Metazoa</taxon>
        <taxon>Chordata</taxon>
        <taxon>Craniata</taxon>
        <taxon>Vertebrata</taxon>
        <taxon>Euteleostomi</taxon>
        <taxon>Mammalia</taxon>
        <taxon>Eutheria</taxon>
        <taxon>Laurasiatheria</taxon>
        <taxon>Chiroptera</taxon>
        <taxon>Yangochiroptera</taxon>
        <taxon>Vespertilionidae</taxon>
        <taxon>Cnephaeus</taxon>
    </lineage>
</organism>
<evidence type="ECO:0000256" key="3">
    <source>
        <dbReference type="ARBA" id="ARBA00022490"/>
    </source>
</evidence>
<comment type="caution">
    <text evidence="12">The sequence shown here is derived from an EMBL/GenBank/DDBJ whole genome shotgun (WGS) entry which is preliminary data.</text>
</comment>
<dbReference type="GO" id="GO:0005886">
    <property type="term" value="C:plasma membrane"/>
    <property type="evidence" value="ECO:0007669"/>
    <property type="project" value="TreeGrafter"/>
</dbReference>
<dbReference type="Proteomes" id="UP001177744">
    <property type="component" value="Unassembled WGS sequence"/>
</dbReference>
<dbReference type="FunFam" id="2.30.29.30:FF:000170">
    <property type="entry name" value="Arf-GAP with Rho-GAP domain, ANK repeat and PH domain-containing protein 1"/>
    <property type="match status" value="1"/>
</dbReference>
<dbReference type="InterPro" id="IPR037858">
    <property type="entry name" value="RhoGAP_ARAP"/>
</dbReference>
<feature type="domain" description="PH" evidence="8">
    <location>
        <begin position="1277"/>
        <end position="1388"/>
    </location>
</feature>
<dbReference type="SMART" id="SM00324">
    <property type="entry name" value="RhoGAP"/>
    <property type="match status" value="1"/>
</dbReference>
<dbReference type="EMBL" id="JAULJE010000013">
    <property type="protein sequence ID" value="KAK1336093.1"/>
    <property type="molecule type" value="Genomic_DNA"/>
</dbReference>
<dbReference type="Pfam" id="PF01412">
    <property type="entry name" value="ArfGap"/>
    <property type="match status" value="1"/>
</dbReference>
<dbReference type="Gene3D" id="1.10.555.10">
    <property type="entry name" value="Rho GTPase activation protein"/>
    <property type="match status" value="1"/>
</dbReference>
<sequence>MRLFGPLRVALHKIPRAVRFPQATFANSSVTSEHGCHAAFGSLPYKEEELLSSPLSSSPQPEPEESPATFPREPPQAPSPSLPEIPQKPLHLFPEFGECHSQAWGSEWVAWALALKESERMQDDPDYDETPEEGPGAPAGVMTKKEELPVSQVPRAVRVASLLSEGEELSDDQGDEEEDDQAYEGIPNGGWHTSHLSSSLSSSLLTPQLPPQPMDRLPGVPPPSHRSSSLAGWTRTHRRGESYIYQKRWVRLDVDYLRYFDSNKDAYSKRFISVACISRVAAIGDQKFEVITNNRTFAFRAESDAERKEWIQALQQAVAEQRARARLSSASLLGVQGSEPPDRAGSLELRGIKNKLYVAVVGDKVQLYKNLEEYHLGIGITFIDMSVGNVKEVDRRSFDLTTPYRIFSFSAETELEKEQWLEAMQGAIAEALSTSEVAERIWAVAPNRFCADCGAAQPDWASINLCVVICKRCAGEHRGMGAGVSKVRSLKMDRKVWTETLIELFLQLGNGAGNCFWAASVPPSEALHPHSSPSARRQHLEAKYLKGKYRRYHPLFGNQEELDKALCAAVTTTDLAETQALLGCGAGVNCFSGDPEAPTPLALAEQAGQTLQMEFLRNNRTTAMSVLLCVLGVVRWCGIAFLHVQVTYNSSPVHCSAWVSVTDVGTSAGFDEALEKHYSIVLPTVSHSGFLYKTASAVKPLQDRRAREEFSRRWCVLSDGVLSYYENERAVTPNGEIRASEIVCLAVSPPDTHGFEHTFEVYTEGERLYLFGLESVDLAREWVKCIAKAFVPPLAEDLLARDFERLGRLPYKAGLSLQRAQEGWFSLTGSELHAIFPEGPCEEPLQLRKLQELSVQGDSENQVLVLVERRRTLYIQGERRLDFVGWLGSIQKAAASSGDTLSEQQLGDSDIPVIVYRCVDYITQCGLTSEGIYRKCGQTSKTQQLLESLRQDARSVHLKEGEQHVDNVSSALKRFLRDLPDGLFTRAQRLFWLEASEIEDEEEKISRYRGLLARLPPVNRATVKALISHLYCVQCFSDTNQMNTHNLAIVFGPTLFQTDGQDYKAGHVVEDLINHYVVVFSVDEEELRKQREEITAIVKMRVAGTASGTQHAGDFICTVYLEEKKAEAEQHIKIPASMTAEELTLEILDRRNVSIREKDYWTCFEVNEREETGVNENSVACCGNGAEFDHGIDHVTLVVVKGTVGGDDHGVGGGIALSAVTPHDPGDGGCALSPERPLHFSEKVLPILHGLGIDSYLVVKKYQSMEAMLLYLASHVGDTKHGMMKFREDRSLLGLGLPSGGFHDRYFILNSSCLRLYKEIRSHRPEKEWPVKSLKVYLGVKKKLRPPTCWGFTVVHETEKHEKQQWYLCCETQMELREWFATFLFVQHDGLVWPSEPSRVSRVVPEVRLGSVSLIPLRGSENEMRRSVAAFAADPLSLLRNM</sequence>
<feature type="domain" description="Ras-associating" evidence="10">
    <location>
        <begin position="1113"/>
        <end position="1264"/>
    </location>
</feature>
<dbReference type="CDD" id="cd13257">
    <property type="entry name" value="PH4_ARAP"/>
    <property type="match status" value="1"/>
</dbReference>
<dbReference type="CDD" id="cd13259">
    <property type="entry name" value="PH5_ARAP"/>
    <property type="match status" value="1"/>
</dbReference>
<feature type="domain" description="Rho-GAP" evidence="11">
    <location>
        <begin position="899"/>
        <end position="1080"/>
    </location>
</feature>
<dbReference type="InterPro" id="IPR052227">
    <property type="entry name" value="Arf-Rho-GAP_ANK-PH_domain"/>
</dbReference>
<keyword evidence="4" id="KW-0597">Phosphoprotein</keyword>
<dbReference type="PANTHER" id="PTHR45899">
    <property type="entry name" value="RHO GTPASE ACTIVATING PROTEIN AT 15B, ISOFORM C"/>
    <property type="match status" value="1"/>
</dbReference>
<feature type="region of interest" description="Disordered" evidence="7">
    <location>
        <begin position="120"/>
        <end position="152"/>
    </location>
</feature>
<evidence type="ECO:0000313" key="13">
    <source>
        <dbReference type="Proteomes" id="UP001177744"/>
    </source>
</evidence>
<dbReference type="InterPro" id="IPR011993">
    <property type="entry name" value="PH-like_dom_sf"/>
</dbReference>
<dbReference type="CDD" id="cd08837">
    <property type="entry name" value="ArfGap_ARAP"/>
    <property type="match status" value="1"/>
</dbReference>
<proteinExistence type="predicted"/>
<feature type="region of interest" description="Disordered" evidence="7">
    <location>
        <begin position="164"/>
        <end position="233"/>
    </location>
</feature>
<evidence type="ECO:0000259" key="8">
    <source>
        <dbReference type="PROSITE" id="PS50003"/>
    </source>
</evidence>
<protein>
    <recommendedName>
        <fullName evidence="14">Arf-GAP with Rho-GAP domain, ANK repeat and PH domain-containing protein 1</fullName>
    </recommendedName>
</protein>
<dbReference type="Pfam" id="PF00169">
    <property type="entry name" value="PH"/>
    <property type="match status" value="3"/>
</dbReference>
<evidence type="ECO:0000256" key="6">
    <source>
        <dbReference type="PROSITE-ProRule" id="PRU00288"/>
    </source>
</evidence>
<feature type="domain" description="PH" evidence="8">
    <location>
        <begin position="340"/>
        <end position="429"/>
    </location>
</feature>
<dbReference type="InterPro" id="IPR037278">
    <property type="entry name" value="ARFGAP/RecO"/>
</dbReference>
<dbReference type="CDD" id="cd13254">
    <property type="entry name" value="PH2_ARAP"/>
    <property type="match status" value="1"/>
</dbReference>
<dbReference type="SUPFAM" id="SSF48350">
    <property type="entry name" value="GTPase activation domain, GAP"/>
    <property type="match status" value="1"/>
</dbReference>
<feature type="domain" description="PH" evidence="8">
    <location>
        <begin position="684"/>
        <end position="791"/>
    </location>
</feature>
<dbReference type="GO" id="GO:0008360">
    <property type="term" value="P:regulation of cell shape"/>
    <property type="evidence" value="ECO:0007669"/>
    <property type="project" value="TreeGrafter"/>
</dbReference>
<feature type="compositionally biased region" description="Pro residues" evidence="7">
    <location>
        <begin position="72"/>
        <end position="83"/>
    </location>
</feature>
<keyword evidence="5" id="KW-0677">Repeat</keyword>
<dbReference type="Gene3D" id="1.10.220.150">
    <property type="entry name" value="Arf GTPase activating protein"/>
    <property type="match status" value="1"/>
</dbReference>
<dbReference type="GO" id="GO:0008270">
    <property type="term" value="F:zinc ion binding"/>
    <property type="evidence" value="ECO:0007669"/>
    <property type="project" value="UniProtKB-KW"/>
</dbReference>
<keyword evidence="6" id="KW-0863">Zinc-finger</keyword>
<dbReference type="FunFam" id="1.10.555.10:FF:000023">
    <property type="entry name" value="Arf-GAP with Rho-GAP domain, ANK repeat and PH domain-containing protein 1"/>
    <property type="match status" value="1"/>
</dbReference>
<dbReference type="PROSITE" id="PS50003">
    <property type="entry name" value="PH_DOMAIN"/>
    <property type="match status" value="4"/>
</dbReference>
<name>A0AA40HRF7_CNENI</name>
<reference evidence="12" key="1">
    <citation type="submission" date="2023-06" db="EMBL/GenBank/DDBJ databases">
        <title>Reference genome for the Northern bat (Eptesicus nilssonii), a most northern bat species.</title>
        <authorList>
            <person name="Laine V.N."/>
            <person name="Pulliainen A.T."/>
            <person name="Lilley T.M."/>
        </authorList>
    </citation>
    <scope>NUCLEOTIDE SEQUENCE</scope>
    <source>
        <strain evidence="12">BLF_Eptnil</strain>
        <tissue evidence="12">Kidney</tissue>
    </source>
</reference>
<dbReference type="FunFam" id="2.30.29.30:FF:000186">
    <property type="entry name" value="Arf-GAP with Rho-GAP domain, ANK repeat and PH domain-containing protein 1"/>
    <property type="match status" value="1"/>
</dbReference>
<dbReference type="CDD" id="cd13256">
    <property type="entry name" value="PH3_ARAP"/>
    <property type="match status" value="1"/>
</dbReference>
<dbReference type="InterPro" id="IPR000198">
    <property type="entry name" value="RhoGAP_dom"/>
</dbReference>
<gene>
    <name evidence="12" type="ORF">QTO34_003893</name>
</gene>
<feature type="compositionally biased region" description="Pro residues" evidence="7">
    <location>
        <begin position="208"/>
        <end position="224"/>
    </location>
</feature>
<dbReference type="InterPro" id="IPR000159">
    <property type="entry name" value="RA_dom"/>
</dbReference>
<dbReference type="Pfam" id="PF00788">
    <property type="entry name" value="RA"/>
    <property type="match status" value="1"/>
</dbReference>
<dbReference type="FunFam" id="2.30.29.30:FF:000173">
    <property type="entry name" value="Arf-GAP with Rho-GAP domain, ANK repeat and PH domain-containing protein 1"/>
    <property type="match status" value="1"/>
</dbReference>
<dbReference type="Pfam" id="PF00620">
    <property type="entry name" value="RhoGAP"/>
    <property type="match status" value="1"/>
</dbReference>
<dbReference type="Gene3D" id="2.30.29.30">
    <property type="entry name" value="Pleckstrin-homology domain (PH domain)/Phosphotyrosine-binding domain (PTB)"/>
    <property type="match status" value="4"/>
</dbReference>
<evidence type="ECO:0000259" key="11">
    <source>
        <dbReference type="PROSITE" id="PS50238"/>
    </source>
</evidence>
<dbReference type="GO" id="GO:0005547">
    <property type="term" value="F:phosphatidylinositol-3,4,5-trisphosphate binding"/>
    <property type="evidence" value="ECO:0007669"/>
    <property type="project" value="InterPro"/>
</dbReference>
<dbReference type="SUPFAM" id="SSF57863">
    <property type="entry name" value="ArfGap/RecO-like zinc finger"/>
    <property type="match status" value="1"/>
</dbReference>